<dbReference type="GO" id="GO:0006355">
    <property type="term" value="P:regulation of DNA-templated transcription"/>
    <property type="evidence" value="ECO:0007669"/>
    <property type="project" value="InterPro"/>
</dbReference>
<comment type="function">
    <text evidence="5">May play the central regulatory role in sporulation. It may be an element of the effector pathway responsible for the activation of sporulation genes in response to nutritional stress. Spo0A may act in concert with spo0H (a sigma factor) to control the expression of some genes that are critical to the sporulation process.</text>
</comment>
<dbReference type="EMBL" id="LR778114">
    <property type="protein sequence ID" value="CAB1128285.1"/>
    <property type="molecule type" value="Genomic_DNA"/>
</dbReference>
<evidence type="ECO:0000259" key="7">
    <source>
        <dbReference type="PROSITE" id="PS50043"/>
    </source>
</evidence>
<evidence type="ECO:0000313" key="9">
    <source>
        <dbReference type="EMBL" id="CAB1128285.1"/>
    </source>
</evidence>
<reference evidence="9 10" key="1">
    <citation type="submission" date="2020-02" db="EMBL/GenBank/DDBJ databases">
        <authorList>
            <person name="Hogendoorn C."/>
        </authorList>
    </citation>
    <scope>NUCLEOTIDE SEQUENCE [LARGE SCALE GENOMIC DNA]</scope>
    <source>
        <strain evidence="9">R501</strain>
    </source>
</reference>
<dbReference type="InterPro" id="IPR036388">
    <property type="entry name" value="WH-like_DNA-bd_sf"/>
</dbReference>
<dbReference type="GO" id="GO:0003677">
    <property type="term" value="F:DNA binding"/>
    <property type="evidence" value="ECO:0007669"/>
    <property type="project" value="UniProtKB-KW"/>
</dbReference>
<dbReference type="GO" id="GO:0000160">
    <property type="term" value="P:phosphorelay signal transduction system"/>
    <property type="evidence" value="ECO:0007669"/>
    <property type="project" value="InterPro"/>
</dbReference>
<organism evidence="9 10">
    <name type="scientific">Candidatus Hydrogenisulfobacillus filiaventi</name>
    <dbReference type="NCBI Taxonomy" id="2707344"/>
    <lineage>
        <taxon>Bacteria</taxon>
        <taxon>Bacillati</taxon>
        <taxon>Bacillota</taxon>
        <taxon>Clostridia</taxon>
        <taxon>Eubacteriales</taxon>
        <taxon>Clostridiales Family XVII. Incertae Sedis</taxon>
        <taxon>Candidatus Hydrogenisulfobacillus</taxon>
    </lineage>
</organism>
<dbReference type="InterPro" id="IPR039420">
    <property type="entry name" value="WalR-like"/>
</dbReference>
<evidence type="ECO:0000259" key="8">
    <source>
        <dbReference type="PROSITE" id="PS50110"/>
    </source>
</evidence>
<dbReference type="Gene3D" id="3.40.50.2300">
    <property type="match status" value="1"/>
</dbReference>
<dbReference type="CDD" id="cd06170">
    <property type="entry name" value="LuxR_C_like"/>
    <property type="match status" value="1"/>
</dbReference>
<keyword evidence="2" id="KW-0805">Transcription regulation</keyword>
<dbReference type="InterPro" id="IPR011006">
    <property type="entry name" value="CheY-like_superfamily"/>
</dbReference>
<dbReference type="AlphaFoldDB" id="A0A6F8ZEW1"/>
<dbReference type="Gene3D" id="1.10.10.10">
    <property type="entry name" value="Winged helix-like DNA-binding domain superfamily/Winged helix DNA-binding domain"/>
    <property type="match status" value="1"/>
</dbReference>
<dbReference type="PANTHER" id="PTHR43214">
    <property type="entry name" value="TWO-COMPONENT RESPONSE REGULATOR"/>
    <property type="match status" value="1"/>
</dbReference>
<evidence type="ECO:0000256" key="5">
    <source>
        <dbReference type="ARBA" id="ARBA00024867"/>
    </source>
</evidence>
<proteinExistence type="predicted"/>
<evidence type="ECO:0000256" key="2">
    <source>
        <dbReference type="ARBA" id="ARBA00023015"/>
    </source>
</evidence>
<dbReference type="PROSITE" id="PS50110">
    <property type="entry name" value="RESPONSE_REGULATORY"/>
    <property type="match status" value="1"/>
</dbReference>
<dbReference type="InterPro" id="IPR000792">
    <property type="entry name" value="Tscrpt_reg_LuxR_C"/>
</dbReference>
<dbReference type="SMART" id="SM00448">
    <property type="entry name" value="REC"/>
    <property type="match status" value="1"/>
</dbReference>
<dbReference type="SUPFAM" id="SSF52172">
    <property type="entry name" value="CheY-like"/>
    <property type="match status" value="1"/>
</dbReference>
<keyword evidence="4" id="KW-0804">Transcription</keyword>
<feature type="domain" description="Response regulatory" evidence="8">
    <location>
        <begin position="3"/>
        <end position="118"/>
    </location>
</feature>
<evidence type="ECO:0000313" key="10">
    <source>
        <dbReference type="Proteomes" id="UP000503399"/>
    </source>
</evidence>
<name>A0A6F8ZEW1_9FIRM</name>
<dbReference type="Pfam" id="PF00196">
    <property type="entry name" value="GerE"/>
    <property type="match status" value="1"/>
</dbReference>
<feature type="modified residue" description="4-aspartylphosphate" evidence="6">
    <location>
        <position position="54"/>
    </location>
</feature>
<dbReference type="InterPro" id="IPR001789">
    <property type="entry name" value="Sig_transdc_resp-reg_receiver"/>
</dbReference>
<protein>
    <recommendedName>
        <fullName evidence="1">Stage 0 sporulation protein A homolog</fullName>
    </recommendedName>
</protein>
<evidence type="ECO:0000256" key="4">
    <source>
        <dbReference type="ARBA" id="ARBA00023163"/>
    </source>
</evidence>
<feature type="domain" description="HTH luxR-type" evidence="7">
    <location>
        <begin position="133"/>
        <end position="201"/>
    </location>
</feature>
<keyword evidence="3" id="KW-0238">DNA-binding</keyword>
<dbReference type="PROSITE" id="PS50043">
    <property type="entry name" value="HTH_LUXR_2"/>
    <property type="match status" value="1"/>
</dbReference>
<keyword evidence="10" id="KW-1185">Reference proteome</keyword>
<keyword evidence="6" id="KW-0597">Phosphoprotein</keyword>
<sequence>MIRVLLVEDQYLVRDALARLLEAEADLTVTGQAATLGEARTLLATVAAEVALVDIQLPDGSGLDLLAGVRRPGAPALAFLTTFARPGYIRRALEGGARGFLLKNRPVAELAARIRDLARGETVVDPELVRLALAAGQPPLAARELEVLAALDAAGEGADTRLVARSLGIAPGTLRNHISTILAKLGLRTRAQALAWAREQGWI</sequence>
<dbReference type="KEGG" id="hfv:R50_0779"/>
<evidence type="ECO:0000256" key="3">
    <source>
        <dbReference type="ARBA" id="ARBA00023125"/>
    </source>
</evidence>
<dbReference type="PANTHER" id="PTHR43214:SF42">
    <property type="entry name" value="TRANSCRIPTIONAL REGULATORY PROTEIN DESR"/>
    <property type="match status" value="1"/>
</dbReference>
<evidence type="ECO:0000256" key="6">
    <source>
        <dbReference type="PROSITE-ProRule" id="PRU00169"/>
    </source>
</evidence>
<gene>
    <name evidence="9" type="ORF">R50_0779</name>
</gene>
<accession>A0A6F8ZEW1</accession>
<dbReference type="SUPFAM" id="SSF46894">
    <property type="entry name" value="C-terminal effector domain of the bipartite response regulators"/>
    <property type="match status" value="1"/>
</dbReference>
<dbReference type="Proteomes" id="UP000503399">
    <property type="component" value="Chromosome"/>
</dbReference>
<dbReference type="InterPro" id="IPR016032">
    <property type="entry name" value="Sig_transdc_resp-reg_C-effctor"/>
</dbReference>
<dbReference type="Pfam" id="PF00072">
    <property type="entry name" value="Response_reg"/>
    <property type="match status" value="1"/>
</dbReference>
<evidence type="ECO:0000256" key="1">
    <source>
        <dbReference type="ARBA" id="ARBA00018672"/>
    </source>
</evidence>
<dbReference type="SMART" id="SM00421">
    <property type="entry name" value="HTH_LUXR"/>
    <property type="match status" value="1"/>
</dbReference>